<evidence type="ECO:0000313" key="12">
    <source>
        <dbReference type="Proteomes" id="UP000281813"/>
    </source>
</evidence>
<name>A0A494YXN9_9BACI</name>
<evidence type="ECO:0000256" key="4">
    <source>
        <dbReference type="ARBA" id="ARBA00022989"/>
    </source>
</evidence>
<comment type="caution">
    <text evidence="11">The sequence shown here is derived from an EMBL/GenBank/DDBJ whole genome shotgun (WGS) entry which is preliminary data.</text>
</comment>
<evidence type="ECO:0000256" key="1">
    <source>
        <dbReference type="ARBA" id="ARBA00004651"/>
    </source>
</evidence>
<dbReference type="EMBL" id="RBZO01000016">
    <property type="protein sequence ID" value="RKQ14997.1"/>
    <property type="molecule type" value="Genomic_DNA"/>
</dbReference>
<comment type="activity regulation">
    <text evidence="10">Na(+) is not transported, but it plays an essential structural role and its presence is essential for fluoride channel function.</text>
</comment>
<feature type="transmembrane region" description="Helical" evidence="10">
    <location>
        <begin position="58"/>
        <end position="77"/>
    </location>
</feature>
<dbReference type="NCBIfam" id="TIGR00494">
    <property type="entry name" value="crcB"/>
    <property type="match status" value="1"/>
</dbReference>
<keyword evidence="12" id="KW-1185">Reference proteome</keyword>
<dbReference type="Pfam" id="PF02537">
    <property type="entry name" value="CRCB"/>
    <property type="match status" value="1"/>
</dbReference>
<organism evidence="11 12">
    <name type="scientific">Oceanobacillus bengalensis</name>
    <dbReference type="NCBI Taxonomy" id="1435466"/>
    <lineage>
        <taxon>Bacteria</taxon>
        <taxon>Bacillati</taxon>
        <taxon>Bacillota</taxon>
        <taxon>Bacilli</taxon>
        <taxon>Bacillales</taxon>
        <taxon>Bacillaceae</taxon>
        <taxon>Oceanobacillus</taxon>
    </lineage>
</organism>
<keyword evidence="10" id="KW-0479">Metal-binding</keyword>
<comment type="subcellular location">
    <subcellularLocation>
        <location evidence="1 10">Cell membrane</location>
        <topology evidence="1 10">Multi-pass membrane protein</topology>
    </subcellularLocation>
</comment>
<evidence type="ECO:0000256" key="7">
    <source>
        <dbReference type="ARBA" id="ARBA00035120"/>
    </source>
</evidence>
<keyword evidence="3 10" id="KW-0812">Transmembrane</keyword>
<keyword evidence="2 10" id="KW-1003">Cell membrane</keyword>
<dbReference type="RefSeq" id="WP_121131769.1">
    <property type="nucleotide sequence ID" value="NZ_JBHUFK010000014.1"/>
</dbReference>
<keyword evidence="10" id="KW-0915">Sodium</keyword>
<dbReference type="PANTHER" id="PTHR28259">
    <property type="entry name" value="FLUORIDE EXPORT PROTEIN 1-RELATED"/>
    <property type="match status" value="1"/>
</dbReference>
<feature type="transmembrane region" description="Helical" evidence="10">
    <location>
        <begin position="27"/>
        <end position="46"/>
    </location>
</feature>
<evidence type="ECO:0000256" key="3">
    <source>
        <dbReference type="ARBA" id="ARBA00022692"/>
    </source>
</evidence>
<accession>A0A494YXN9</accession>
<gene>
    <name evidence="10 11" type="primary">crcB</name>
    <name evidence="10" type="synonym">fluC</name>
    <name evidence="11" type="ORF">D8M05_11085</name>
</gene>
<evidence type="ECO:0000256" key="5">
    <source>
        <dbReference type="ARBA" id="ARBA00023136"/>
    </source>
</evidence>
<dbReference type="GO" id="GO:0062054">
    <property type="term" value="F:fluoride channel activity"/>
    <property type="evidence" value="ECO:0007669"/>
    <property type="project" value="UniProtKB-UniRule"/>
</dbReference>
<keyword evidence="4 10" id="KW-1133">Transmembrane helix</keyword>
<keyword evidence="10" id="KW-0813">Transport</keyword>
<evidence type="ECO:0000313" key="11">
    <source>
        <dbReference type="EMBL" id="RKQ14997.1"/>
    </source>
</evidence>
<comment type="catalytic activity">
    <reaction evidence="8">
        <text>fluoride(in) = fluoride(out)</text>
        <dbReference type="Rhea" id="RHEA:76159"/>
        <dbReference type="ChEBI" id="CHEBI:17051"/>
    </reaction>
    <physiologicalReaction direction="left-to-right" evidence="8">
        <dbReference type="Rhea" id="RHEA:76160"/>
    </physiologicalReaction>
</comment>
<dbReference type="GO" id="GO:0046872">
    <property type="term" value="F:metal ion binding"/>
    <property type="evidence" value="ECO:0007669"/>
    <property type="project" value="UniProtKB-KW"/>
</dbReference>
<dbReference type="Proteomes" id="UP000281813">
    <property type="component" value="Unassembled WGS sequence"/>
</dbReference>
<comment type="function">
    <text evidence="9 10">Fluoride-specific ion channel. Important for reducing fluoride concentration in the cell, thus reducing its toxicity.</text>
</comment>
<evidence type="ECO:0000256" key="2">
    <source>
        <dbReference type="ARBA" id="ARBA00022475"/>
    </source>
</evidence>
<protein>
    <recommendedName>
        <fullName evidence="10">Fluoride-specific ion channel FluC</fullName>
    </recommendedName>
</protein>
<feature type="binding site" evidence="10">
    <location>
        <position position="71"/>
    </location>
    <ligand>
        <name>Na(+)</name>
        <dbReference type="ChEBI" id="CHEBI:29101"/>
        <note>structural</note>
    </ligand>
</feature>
<keyword evidence="10" id="KW-0406">Ion transport</keyword>
<feature type="binding site" evidence="10">
    <location>
        <position position="68"/>
    </location>
    <ligand>
        <name>Na(+)</name>
        <dbReference type="ChEBI" id="CHEBI:29101"/>
        <note>structural</note>
    </ligand>
</feature>
<evidence type="ECO:0000256" key="8">
    <source>
        <dbReference type="ARBA" id="ARBA00035585"/>
    </source>
</evidence>
<dbReference type="GO" id="GO:0005886">
    <property type="term" value="C:plasma membrane"/>
    <property type="evidence" value="ECO:0007669"/>
    <property type="project" value="UniProtKB-SubCell"/>
</dbReference>
<dbReference type="PANTHER" id="PTHR28259:SF1">
    <property type="entry name" value="FLUORIDE EXPORT PROTEIN 1-RELATED"/>
    <property type="match status" value="1"/>
</dbReference>
<dbReference type="AlphaFoldDB" id="A0A494YXN9"/>
<feature type="transmembrane region" description="Helical" evidence="10">
    <location>
        <begin position="92"/>
        <end position="111"/>
    </location>
</feature>
<dbReference type="InterPro" id="IPR003691">
    <property type="entry name" value="FluC"/>
</dbReference>
<dbReference type="GO" id="GO:0140114">
    <property type="term" value="P:cellular detoxification of fluoride"/>
    <property type="evidence" value="ECO:0007669"/>
    <property type="project" value="UniProtKB-UniRule"/>
</dbReference>
<reference evidence="11 12" key="1">
    <citation type="journal article" date="2015" name="Antonie Van Leeuwenhoek">
        <title>Oceanobacillus bengalensis sp. nov., a bacterium isolated from seawater of the Bay of Bengal.</title>
        <authorList>
            <person name="Yongchang O."/>
            <person name="Xiang W."/>
            <person name="Wang G."/>
        </authorList>
    </citation>
    <scope>NUCLEOTIDE SEQUENCE [LARGE SCALE GENOMIC DNA]</scope>
    <source>
        <strain evidence="11 12">MCCC 1K00260</strain>
    </source>
</reference>
<dbReference type="HAMAP" id="MF_00454">
    <property type="entry name" value="FluC"/>
    <property type="match status" value="1"/>
</dbReference>
<evidence type="ECO:0000256" key="6">
    <source>
        <dbReference type="ARBA" id="ARBA00023303"/>
    </source>
</evidence>
<dbReference type="OrthoDB" id="9815830at2"/>
<evidence type="ECO:0000256" key="10">
    <source>
        <dbReference type="HAMAP-Rule" id="MF_00454"/>
    </source>
</evidence>
<comment type="similarity">
    <text evidence="7 10">Belongs to the fluoride channel Fluc/FEX (TC 1.A.43) family.</text>
</comment>
<keyword evidence="6 10" id="KW-0407">Ion channel</keyword>
<keyword evidence="5 10" id="KW-0472">Membrane</keyword>
<sequence length="112" mass="12458">MNFLLVALGGFLGSTLRYYISIKTNKRLIGTWIANITGSFLLAFVAKLHMDGILSESLWILLGIGFCGSYTTFSTFGNESLQLMIDKKYRSAIIYISSTIMISFIIVAMILL</sequence>
<evidence type="ECO:0000256" key="9">
    <source>
        <dbReference type="ARBA" id="ARBA00049940"/>
    </source>
</evidence>
<proteinExistence type="inferred from homology"/>